<dbReference type="InterPro" id="IPR036093">
    <property type="entry name" value="NAC_dom_sf"/>
</dbReference>
<feature type="compositionally biased region" description="Basic and acidic residues" evidence="11">
    <location>
        <begin position="378"/>
        <end position="389"/>
    </location>
</feature>
<keyword evidence="4 12" id="KW-1133">Transmembrane helix</keyword>
<protein>
    <submittedName>
        <fullName evidence="14">NAC domain-containing protein 14</fullName>
    </submittedName>
</protein>
<keyword evidence="3 12" id="KW-0812">Transmembrane</keyword>
<dbReference type="AlphaFoldDB" id="A0AAW2MD60"/>
<feature type="compositionally biased region" description="Basic and acidic residues" evidence="11">
    <location>
        <begin position="439"/>
        <end position="462"/>
    </location>
</feature>
<dbReference type="GO" id="GO:0006355">
    <property type="term" value="P:regulation of DNA-templated transcription"/>
    <property type="evidence" value="ECO:0007669"/>
    <property type="project" value="InterPro"/>
</dbReference>
<keyword evidence="9" id="KW-0804">Transcription</keyword>
<keyword evidence="10" id="KW-0539">Nucleus</keyword>
<dbReference type="GO" id="GO:0000976">
    <property type="term" value="F:transcription cis-regulatory region binding"/>
    <property type="evidence" value="ECO:0007669"/>
    <property type="project" value="UniProtKB-ARBA"/>
</dbReference>
<feature type="transmembrane region" description="Helical" evidence="12">
    <location>
        <begin position="508"/>
        <end position="526"/>
    </location>
</feature>
<reference evidence="14" key="2">
    <citation type="journal article" date="2024" name="Plant">
        <title>Genomic evolution and insights into agronomic trait innovations of Sesamum species.</title>
        <authorList>
            <person name="Miao H."/>
            <person name="Wang L."/>
            <person name="Qu L."/>
            <person name="Liu H."/>
            <person name="Sun Y."/>
            <person name="Le M."/>
            <person name="Wang Q."/>
            <person name="Wei S."/>
            <person name="Zheng Y."/>
            <person name="Lin W."/>
            <person name="Duan Y."/>
            <person name="Cao H."/>
            <person name="Xiong S."/>
            <person name="Wang X."/>
            <person name="Wei L."/>
            <person name="Li C."/>
            <person name="Ma Q."/>
            <person name="Ju M."/>
            <person name="Zhao R."/>
            <person name="Li G."/>
            <person name="Mu C."/>
            <person name="Tian Q."/>
            <person name="Mei H."/>
            <person name="Zhang T."/>
            <person name="Gao T."/>
            <person name="Zhang H."/>
        </authorList>
    </citation>
    <scope>NUCLEOTIDE SEQUENCE</scope>
    <source>
        <strain evidence="14">G02</strain>
    </source>
</reference>
<evidence type="ECO:0000256" key="7">
    <source>
        <dbReference type="ARBA" id="ARBA00023136"/>
    </source>
</evidence>
<evidence type="ECO:0000256" key="11">
    <source>
        <dbReference type="SAM" id="MobiDB-lite"/>
    </source>
</evidence>
<evidence type="ECO:0000256" key="5">
    <source>
        <dbReference type="ARBA" id="ARBA00023015"/>
    </source>
</evidence>
<dbReference type="InterPro" id="IPR003441">
    <property type="entry name" value="NAC-dom"/>
</dbReference>
<evidence type="ECO:0000256" key="2">
    <source>
        <dbReference type="ARBA" id="ARBA00004167"/>
    </source>
</evidence>
<evidence type="ECO:0000256" key="6">
    <source>
        <dbReference type="ARBA" id="ARBA00023125"/>
    </source>
</evidence>
<dbReference type="Gene3D" id="2.170.150.80">
    <property type="entry name" value="NAC domain"/>
    <property type="match status" value="1"/>
</dbReference>
<evidence type="ECO:0000256" key="3">
    <source>
        <dbReference type="ARBA" id="ARBA00022692"/>
    </source>
</evidence>
<organism evidence="14">
    <name type="scientific">Sesamum radiatum</name>
    <name type="common">Black benniseed</name>
    <dbReference type="NCBI Taxonomy" id="300843"/>
    <lineage>
        <taxon>Eukaryota</taxon>
        <taxon>Viridiplantae</taxon>
        <taxon>Streptophyta</taxon>
        <taxon>Embryophyta</taxon>
        <taxon>Tracheophyta</taxon>
        <taxon>Spermatophyta</taxon>
        <taxon>Magnoliopsida</taxon>
        <taxon>eudicotyledons</taxon>
        <taxon>Gunneridae</taxon>
        <taxon>Pentapetalae</taxon>
        <taxon>asterids</taxon>
        <taxon>lamiids</taxon>
        <taxon>Lamiales</taxon>
        <taxon>Pedaliaceae</taxon>
        <taxon>Sesamum</taxon>
    </lineage>
</organism>
<keyword evidence="8" id="KW-0010">Activator</keyword>
<evidence type="ECO:0000256" key="8">
    <source>
        <dbReference type="ARBA" id="ARBA00023159"/>
    </source>
</evidence>
<comment type="caution">
    <text evidence="14">The sequence shown here is derived from an EMBL/GenBank/DDBJ whole genome shotgun (WGS) entry which is preliminary data.</text>
</comment>
<feature type="domain" description="NAC" evidence="13">
    <location>
        <begin position="6"/>
        <end position="165"/>
    </location>
</feature>
<dbReference type="GO" id="GO:0005634">
    <property type="term" value="C:nucleus"/>
    <property type="evidence" value="ECO:0007669"/>
    <property type="project" value="UniProtKB-SubCell"/>
</dbReference>
<keyword evidence="6" id="KW-0238">DNA-binding</keyword>
<evidence type="ECO:0000259" key="13">
    <source>
        <dbReference type="PROSITE" id="PS51005"/>
    </source>
</evidence>
<dbReference type="EMBL" id="JACGWJ010000022">
    <property type="protein sequence ID" value="KAL0329462.1"/>
    <property type="molecule type" value="Genomic_DNA"/>
</dbReference>
<feature type="compositionally biased region" description="Low complexity" evidence="11">
    <location>
        <begin position="180"/>
        <end position="198"/>
    </location>
</feature>
<keyword evidence="7 12" id="KW-0472">Membrane</keyword>
<evidence type="ECO:0000256" key="10">
    <source>
        <dbReference type="ARBA" id="ARBA00023242"/>
    </source>
</evidence>
<feature type="region of interest" description="Disordered" evidence="11">
    <location>
        <begin position="174"/>
        <end position="199"/>
    </location>
</feature>
<dbReference type="GO" id="GO:0016020">
    <property type="term" value="C:membrane"/>
    <property type="evidence" value="ECO:0007669"/>
    <property type="project" value="UniProtKB-SubCell"/>
</dbReference>
<dbReference type="PANTHER" id="PTHR31744:SF216">
    <property type="entry name" value="NAC TRANSCRIPTION FACTOR"/>
    <property type="match status" value="1"/>
</dbReference>
<evidence type="ECO:0000256" key="4">
    <source>
        <dbReference type="ARBA" id="ARBA00022989"/>
    </source>
</evidence>
<dbReference type="Pfam" id="PF02365">
    <property type="entry name" value="NAM"/>
    <property type="match status" value="1"/>
</dbReference>
<reference evidence="14" key="1">
    <citation type="submission" date="2020-06" db="EMBL/GenBank/DDBJ databases">
        <authorList>
            <person name="Li T."/>
            <person name="Hu X."/>
            <person name="Zhang T."/>
            <person name="Song X."/>
            <person name="Zhang H."/>
            <person name="Dai N."/>
            <person name="Sheng W."/>
            <person name="Hou X."/>
            <person name="Wei L."/>
        </authorList>
    </citation>
    <scope>NUCLEOTIDE SEQUENCE</scope>
    <source>
        <strain evidence="14">G02</strain>
        <tissue evidence="14">Leaf</tissue>
    </source>
</reference>
<sequence>MKLEALPKGFRFRPTDEELVSHYLRLKINGHHSSVQVIPEIDVCKWEPWDLPALSVIKSDDQEWFFFCPRDRKYPNGHRSNRATEAGYWKATGKDRTIKSRKSLPSGRSNTQLIGMKKTLVFYKGRAPKGERTNWIVHEYRATEPDLDGSGPGQGDYVLCRLFHKADEKLDCSKYDEVEPTGSSPSTSKSSPEEASSSDLFTEPAVLGIEILKEPEDVKMQWKDVYVPIREIPLSNEAAYNQFDDKALDALLSHNYTDSGACIGSPFPDDFGNDPNGLHFQDGTSEQDVSLSELLEGLQNHGSYFHEQLTSNKTLVASEGQIPGQINALEHTPITFCRANLCKIRFKTDTEMVQAQGQLSPRFQVAPSADHLLSHYAKEKDDSSVDPRDQPSILSSTTQGTTSRRIRLLMESGTNSISCEESKDASSSEEQESQSLITKDNEDTNKTWESQHPEDRVEDENKGITQTCDPRLELPLKCVDENGIAKMASMMSTTSAVLCRVASYLKAYAVRIYFVIILSVVFIGLWKCPSFHEF</sequence>
<name>A0AAW2MD60_SESRA</name>
<dbReference type="SUPFAM" id="SSF101941">
    <property type="entry name" value="NAC domain"/>
    <property type="match status" value="1"/>
</dbReference>
<evidence type="ECO:0000313" key="14">
    <source>
        <dbReference type="EMBL" id="KAL0329462.1"/>
    </source>
</evidence>
<evidence type="ECO:0000256" key="1">
    <source>
        <dbReference type="ARBA" id="ARBA00004123"/>
    </source>
</evidence>
<accession>A0AAW2MD60</accession>
<feature type="compositionally biased region" description="Polar residues" evidence="11">
    <location>
        <begin position="392"/>
        <end position="403"/>
    </location>
</feature>
<evidence type="ECO:0000256" key="9">
    <source>
        <dbReference type="ARBA" id="ARBA00023163"/>
    </source>
</evidence>
<dbReference type="PROSITE" id="PS51005">
    <property type="entry name" value="NAC"/>
    <property type="match status" value="1"/>
</dbReference>
<evidence type="ECO:0000256" key="12">
    <source>
        <dbReference type="SAM" id="Phobius"/>
    </source>
</evidence>
<comment type="subcellular location">
    <subcellularLocation>
        <location evidence="2">Membrane</location>
        <topology evidence="2">Single-pass membrane protein</topology>
    </subcellularLocation>
    <subcellularLocation>
        <location evidence="1">Nucleus</location>
    </subcellularLocation>
</comment>
<keyword evidence="5" id="KW-0805">Transcription regulation</keyword>
<dbReference type="PANTHER" id="PTHR31744">
    <property type="entry name" value="PROTEIN CUP-SHAPED COTYLEDON 2-RELATED"/>
    <property type="match status" value="1"/>
</dbReference>
<dbReference type="FunFam" id="2.170.150.80:FF:000002">
    <property type="entry name" value="Nac domain-containing protein 86"/>
    <property type="match status" value="1"/>
</dbReference>
<proteinExistence type="predicted"/>
<feature type="region of interest" description="Disordered" evidence="11">
    <location>
        <begin position="378"/>
        <end position="465"/>
    </location>
</feature>
<gene>
    <name evidence="14" type="ORF">Sradi_4932900</name>
</gene>